<proteinExistence type="predicted"/>
<reference evidence="1 2" key="1">
    <citation type="journal article" date="2016" name="Nat. Commun.">
        <title>Thousands of microbial genomes shed light on interconnected biogeochemical processes in an aquifer system.</title>
        <authorList>
            <person name="Anantharaman K."/>
            <person name="Brown C.T."/>
            <person name="Hug L.A."/>
            <person name="Sharon I."/>
            <person name="Castelle C.J."/>
            <person name="Probst A.J."/>
            <person name="Thomas B.C."/>
            <person name="Singh A."/>
            <person name="Wilkins M.J."/>
            <person name="Karaoz U."/>
            <person name="Brodie E.L."/>
            <person name="Williams K.H."/>
            <person name="Hubbard S.S."/>
            <person name="Banfield J.F."/>
        </authorList>
    </citation>
    <scope>NUCLEOTIDE SEQUENCE [LARGE SCALE GENOMIC DNA]</scope>
</reference>
<evidence type="ECO:0000313" key="1">
    <source>
        <dbReference type="EMBL" id="OHB01247.1"/>
    </source>
</evidence>
<sequence length="78" mass="8860">MFIGGLVMGNILGSSYYLCKSCRNLTLHEIKEGDKESDSLIRTCEVCEWKRSHSFSEMPADFVITPHNNQKSGFHFST</sequence>
<dbReference type="EMBL" id="MHWA01000018">
    <property type="protein sequence ID" value="OHB01247.1"/>
    <property type="molecule type" value="Genomic_DNA"/>
</dbReference>
<protein>
    <submittedName>
        <fullName evidence="1">Uncharacterized protein</fullName>
    </submittedName>
</protein>
<dbReference type="Proteomes" id="UP000178404">
    <property type="component" value="Unassembled WGS sequence"/>
</dbReference>
<name>A0A1G2TVC7_9BACT</name>
<organism evidence="1 2">
    <name type="scientific">Candidatus Zambryskibacteria bacterium RIFCSPLOWO2_01_FULL_35_19</name>
    <dbReference type="NCBI Taxonomy" id="1802757"/>
    <lineage>
        <taxon>Bacteria</taxon>
        <taxon>Candidatus Zambryskiibacteriota</taxon>
    </lineage>
</organism>
<gene>
    <name evidence="1" type="ORF">A3A90_00150</name>
</gene>
<evidence type="ECO:0000313" key="2">
    <source>
        <dbReference type="Proteomes" id="UP000178404"/>
    </source>
</evidence>
<comment type="caution">
    <text evidence="1">The sequence shown here is derived from an EMBL/GenBank/DDBJ whole genome shotgun (WGS) entry which is preliminary data.</text>
</comment>
<dbReference type="AlphaFoldDB" id="A0A1G2TVC7"/>
<accession>A0A1G2TVC7</accession>